<dbReference type="PANTHER" id="PTHR18962:SF0">
    <property type="entry name" value="COILED-COIL DOMAIN-CONTAINING PROTEIN 39"/>
    <property type="match status" value="1"/>
</dbReference>
<evidence type="ECO:0000256" key="1">
    <source>
        <dbReference type="ARBA" id="ARBA00023054"/>
    </source>
</evidence>
<dbReference type="eggNOG" id="ENOG502RVGA">
    <property type="taxonomic scope" value="Eukaryota"/>
</dbReference>
<dbReference type="EMBL" id="AGSI01000004">
    <property type="protein sequence ID" value="EIE25223.1"/>
    <property type="molecule type" value="Genomic_DNA"/>
</dbReference>
<evidence type="ECO:0000313" key="4">
    <source>
        <dbReference type="Proteomes" id="UP000007264"/>
    </source>
</evidence>
<evidence type="ECO:0000313" key="3">
    <source>
        <dbReference type="EMBL" id="EIE25223.1"/>
    </source>
</evidence>
<dbReference type="Pfam" id="PF24161">
    <property type="entry name" value="CCDC39"/>
    <property type="match status" value="1"/>
</dbReference>
<dbReference type="PANTHER" id="PTHR18962">
    <property type="entry name" value="COILED-COIL DOMAIN-CONTAINING PROTEIN 39"/>
    <property type="match status" value="1"/>
</dbReference>
<feature type="coiled-coil region" evidence="2">
    <location>
        <begin position="280"/>
        <end position="384"/>
    </location>
</feature>
<dbReference type="OrthoDB" id="10259720at2759"/>
<accession>I0Z3K4</accession>
<keyword evidence="1 2" id="KW-0175">Coiled coil</keyword>
<sequence length="877" mass="98381">MERAEALEAQLETLAAGHAKEMAAVNDRCSTLEGKLLQAQKAAEQMAAQSSAAESNAERIAAEFKDLEAATKEDREKAVEVAAENRVLIATLRSMQDECHVCKQLEKDVDGTDRELDQNMQRISLMSNHLRSLQLEIDSTESRLEAKHKEVKTEQDLQKLNHFEQKELKQWLKASSEKEEVNKALGISQHKENVKLKALAHDLERWSRAAVSEKAALEQELSQSKSAQAELDATADAFKKLQKERQETVAQWEQTLATVSRHDDAIKEAANTFAKDKTKLQETRLSLQEAKAALGNEEGQGKAVESQITALERELLHLRRTSKADEQKLESTLDEMEHLKNSLSASTDELAVQRAANEHARGVLASKNERVVALKARAGQAREELQDNTLQLSSIEDDLTKIETLLQMEDKGHVAATKLVASLKDDNMRRKQSLHDAASKERLLLSGIAGCKAQATNLRHKKRTLAEQGMRQREVLYQVDFCLVMLKRSLARAGGQRTDDEAAVLHARIAELAATLDGRNAEQSLFQAQIKKTEQDLGNARRKAAELSVQCKSLADAMLRLDMETECTSRCLRDTTKDKDSAVVDKDVLAVDVARCREALVAKVDEVLLVEHERAQLQESLEERRSAMAEEKDCLQAELKMMREDLHRIMLELTERRQRASKLQAKYETQCSKSIGAEGADESRSQAYYVIKAALDKQELLQQKQDILKAIGGREEDVAGLDNAVADMAGSNAELAQSFREKDANMAMYEARQKQLRKQLNRKCGDMRDGKLQEKALEITLEAAKLHCGNLSAEEDQMRATDIDVKKRKENAERSLAAQRQKQVRAVKRVETCRKELSRKKALKEGAGSSSMAELAHIDNEILKQQHWEQSTKKQTL</sequence>
<dbReference type="GeneID" id="17043225"/>
<dbReference type="GO" id="GO:0036159">
    <property type="term" value="P:inner dynein arm assembly"/>
    <property type="evidence" value="ECO:0007669"/>
    <property type="project" value="InterPro"/>
</dbReference>
<name>I0Z3K4_COCSC</name>
<feature type="coiled-coil region" evidence="2">
    <location>
        <begin position="214"/>
        <end position="244"/>
    </location>
</feature>
<reference evidence="3 4" key="1">
    <citation type="journal article" date="2012" name="Genome Biol.">
        <title>The genome of the polar eukaryotic microalga coccomyxa subellipsoidea reveals traits of cold adaptation.</title>
        <authorList>
            <person name="Blanc G."/>
            <person name="Agarkova I."/>
            <person name="Grimwood J."/>
            <person name="Kuo A."/>
            <person name="Brueggeman A."/>
            <person name="Dunigan D."/>
            <person name="Gurnon J."/>
            <person name="Ladunga I."/>
            <person name="Lindquist E."/>
            <person name="Lucas S."/>
            <person name="Pangilinan J."/>
            <person name="Proschold T."/>
            <person name="Salamov A."/>
            <person name="Schmutz J."/>
            <person name="Weeks D."/>
            <person name="Yamada T."/>
            <person name="Claverie J.M."/>
            <person name="Grigoriev I."/>
            <person name="Van Etten J."/>
            <person name="Lomsadze A."/>
            <person name="Borodovsky M."/>
        </authorList>
    </citation>
    <scope>NUCLEOTIDE SEQUENCE [LARGE SCALE GENOMIC DNA]</scope>
    <source>
        <strain evidence="3 4">C-169</strain>
    </source>
</reference>
<dbReference type="KEGG" id="csl:COCSUDRAFT_61461"/>
<dbReference type="GO" id="GO:0060285">
    <property type="term" value="P:cilium-dependent cell motility"/>
    <property type="evidence" value="ECO:0007669"/>
    <property type="project" value="TreeGrafter"/>
</dbReference>
<evidence type="ECO:0000256" key="2">
    <source>
        <dbReference type="SAM" id="Coils"/>
    </source>
</evidence>
<comment type="caution">
    <text evidence="3">The sequence shown here is derived from an EMBL/GenBank/DDBJ whole genome shotgun (WGS) entry which is preliminary data.</text>
</comment>
<dbReference type="AlphaFoldDB" id="I0Z3K4"/>
<dbReference type="STRING" id="574566.I0Z3K4"/>
<feature type="coiled-coil region" evidence="2">
    <location>
        <begin position="102"/>
        <end position="150"/>
    </location>
</feature>
<dbReference type="Proteomes" id="UP000007264">
    <property type="component" value="Unassembled WGS sequence"/>
</dbReference>
<dbReference type="InterPro" id="IPR033290">
    <property type="entry name" value="CCDC39"/>
</dbReference>
<organism evidence="3 4">
    <name type="scientific">Coccomyxa subellipsoidea (strain C-169)</name>
    <name type="common">Green microalga</name>
    <dbReference type="NCBI Taxonomy" id="574566"/>
    <lineage>
        <taxon>Eukaryota</taxon>
        <taxon>Viridiplantae</taxon>
        <taxon>Chlorophyta</taxon>
        <taxon>core chlorophytes</taxon>
        <taxon>Trebouxiophyceae</taxon>
        <taxon>Trebouxiophyceae incertae sedis</taxon>
        <taxon>Coccomyxaceae</taxon>
        <taxon>Coccomyxa</taxon>
        <taxon>Coccomyxa subellipsoidea</taxon>
    </lineage>
</organism>
<dbReference type="GO" id="GO:0003341">
    <property type="term" value="P:cilium movement"/>
    <property type="evidence" value="ECO:0007669"/>
    <property type="project" value="InterPro"/>
</dbReference>
<keyword evidence="4" id="KW-1185">Reference proteome</keyword>
<dbReference type="RefSeq" id="XP_005649767.1">
    <property type="nucleotide sequence ID" value="XM_005649710.1"/>
</dbReference>
<feature type="coiled-coil region" evidence="2">
    <location>
        <begin position="610"/>
        <end position="652"/>
    </location>
</feature>
<gene>
    <name evidence="3" type="ORF">COCSUDRAFT_61461</name>
</gene>
<protein>
    <submittedName>
        <fullName evidence="3">Uncharacterized protein</fullName>
    </submittedName>
</protein>
<proteinExistence type="predicted"/>
<dbReference type="GO" id="GO:0005930">
    <property type="term" value="C:axoneme"/>
    <property type="evidence" value="ECO:0007669"/>
    <property type="project" value="InterPro"/>
</dbReference>